<organism evidence="1">
    <name type="scientific">Arundo donax</name>
    <name type="common">Giant reed</name>
    <name type="synonym">Donax arundinaceus</name>
    <dbReference type="NCBI Taxonomy" id="35708"/>
    <lineage>
        <taxon>Eukaryota</taxon>
        <taxon>Viridiplantae</taxon>
        <taxon>Streptophyta</taxon>
        <taxon>Embryophyta</taxon>
        <taxon>Tracheophyta</taxon>
        <taxon>Spermatophyta</taxon>
        <taxon>Magnoliopsida</taxon>
        <taxon>Liliopsida</taxon>
        <taxon>Poales</taxon>
        <taxon>Poaceae</taxon>
        <taxon>PACMAD clade</taxon>
        <taxon>Arundinoideae</taxon>
        <taxon>Arundineae</taxon>
        <taxon>Arundo</taxon>
    </lineage>
</organism>
<dbReference type="AlphaFoldDB" id="A0A0A9FXV2"/>
<sequence>MVSFLCINSRMVQGMT</sequence>
<name>A0A0A9FXV2_ARUDO</name>
<protein>
    <submittedName>
        <fullName evidence="1">Uncharacterized protein</fullName>
    </submittedName>
</protein>
<reference evidence="1" key="2">
    <citation type="journal article" date="2015" name="Data Brief">
        <title>Shoot transcriptome of the giant reed, Arundo donax.</title>
        <authorList>
            <person name="Barrero R.A."/>
            <person name="Guerrero F.D."/>
            <person name="Moolhuijzen P."/>
            <person name="Goolsby J.A."/>
            <person name="Tidwell J."/>
            <person name="Bellgard S.E."/>
            <person name="Bellgard M.I."/>
        </authorList>
    </citation>
    <scope>NUCLEOTIDE SEQUENCE</scope>
    <source>
        <tissue evidence="1">Shoot tissue taken approximately 20 cm above the soil surface</tissue>
    </source>
</reference>
<reference evidence="1" key="1">
    <citation type="submission" date="2014-09" db="EMBL/GenBank/DDBJ databases">
        <authorList>
            <person name="Magalhaes I.L.F."/>
            <person name="Oliveira U."/>
            <person name="Santos F.R."/>
            <person name="Vidigal T.H.D.A."/>
            <person name="Brescovit A.D."/>
            <person name="Santos A.J."/>
        </authorList>
    </citation>
    <scope>NUCLEOTIDE SEQUENCE</scope>
    <source>
        <tissue evidence="1">Shoot tissue taken approximately 20 cm above the soil surface</tissue>
    </source>
</reference>
<accession>A0A0A9FXV2</accession>
<proteinExistence type="predicted"/>
<evidence type="ECO:0000313" key="1">
    <source>
        <dbReference type="EMBL" id="JAE17660.1"/>
    </source>
</evidence>
<dbReference type="EMBL" id="GBRH01180236">
    <property type="protein sequence ID" value="JAE17660.1"/>
    <property type="molecule type" value="Transcribed_RNA"/>
</dbReference>